<evidence type="ECO:0000256" key="4">
    <source>
        <dbReference type="ARBA" id="ARBA00022989"/>
    </source>
</evidence>
<keyword evidence="2" id="KW-1003">Cell membrane</keyword>
<comment type="caution">
    <text evidence="8">The sequence shown here is derived from an EMBL/GenBank/DDBJ whole genome shotgun (WGS) entry which is preliminary data.</text>
</comment>
<keyword evidence="9" id="KW-1185">Reference proteome</keyword>
<evidence type="ECO:0000313" key="8">
    <source>
        <dbReference type="EMBL" id="GGB00116.1"/>
    </source>
</evidence>
<dbReference type="Proteomes" id="UP000606922">
    <property type="component" value="Unassembled WGS sequence"/>
</dbReference>
<proteinExistence type="predicted"/>
<evidence type="ECO:0000256" key="2">
    <source>
        <dbReference type="ARBA" id="ARBA00022475"/>
    </source>
</evidence>
<dbReference type="GO" id="GO:0005886">
    <property type="term" value="C:plasma membrane"/>
    <property type="evidence" value="ECO:0007669"/>
    <property type="project" value="UniProtKB-SubCell"/>
</dbReference>
<evidence type="ECO:0000259" key="7">
    <source>
        <dbReference type="Pfam" id="PF04024"/>
    </source>
</evidence>
<reference evidence="8" key="1">
    <citation type="journal article" date="2014" name="Int. J. Syst. Evol. Microbiol.">
        <title>Complete genome sequence of Corynebacterium casei LMG S-19264T (=DSM 44701T), isolated from a smear-ripened cheese.</title>
        <authorList>
            <consortium name="US DOE Joint Genome Institute (JGI-PGF)"/>
            <person name="Walter F."/>
            <person name="Albersmeier A."/>
            <person name="Kalinowski J."/>
            <person name="Ruckert C."/>
        </authorList>
    </citation>
    <scope>NUCLEOTIDE SEQUENCE</scope>
    <source>
        <strain evidence="8">CGMCC 1.12813</strain>
    </source>
</reference>
<sequence length="60" mass="6526">MSTLQRPKSGTMIGGVCAAIANRFGWSVTLVRLLTVASILIPGPQVIIYLILWAFIPKEI</sequence>
<name>A0A916WGX2_9MICO</name>
<evidence type="ECO:0000256" key="1">
    <source>
        <dbReference type="ARBA" id="ARBA00004162"/>
    </source>
</evidence>
<dbReference type="EMBL" id="BMGB01000001">
    <property type="protein sequence ID" value="GGB00116.1"/>
    <property type="molecule type" value="Genomic_DNA"/>
</dbReference>
<evidence type="ECO:0000256" key="6">
    <source>
        <dbReference type="SAM" id="Phobius"/>
    </source>
</evidence>
<reference evidence="8" key="2">
    <citation type="submission" date="2020-09" db="EMBL/GenBank/DDBJ databases">
        <authorList>
            <person name="Sun Q."/>
            <person name="Zhou Y."/>
        </authorList>
    </citation>
    <scope>NUCLEOTIDE SEQUENCE</scope>
    <source>
        <strain evidence="8">CGMCC 1.12813</strain>
    </source>
</reference>
<evidence type="ECO:0000313" key="9">
    <source>
        <dbReference type="Proteomes" id="UP000606922"/>
    </source>
</evidence>
<comment type="subcellular location">
    <subcellularLocation>
        <location evidence="1">Cell membrane</location>
        <topology evidence="1">Single-pass membrane protein</topology>
    </subcellularLocation>
</comment>
<evidence type="ECO:0000256" key="3">
    <source>
        <dbReference type="ARBA" id="ARBA00022692"/>
    </source>
</evidence>
<dbReference type="PANTHER" id="PTHR33885:SF3">
    <property type="entry name" value="PHAGE SHOCK PROTEIN C"/>
    <property type="match status" value="1"/>
</dbReference>
<feature type="domain" description="Phage shock protein PspC N-terminal" evidence="7">
    <location>
        <begin position="3"/>
        <end position="59"/>
    </location>
</feature>
<dbReference type="InterPro" id="IPR052027">
    <property type="entry name" value="PspC"/>
</dbReference>
<accession>A0A916WGX2</accession>
<dbReference type="InterPro" id="IPR007168">
    <property type="entry name" value="Phageshock_PspC_N"/>
</dbReference>
<dbReference type="AlphaFoldDB" id="A0A916WGX2"/>
<keyword evidence="3 6" id="KW-0812">Transmembrane</keyword>
<protein>
    <recommendedName>
        <fullName evidence="7">Phage shock protein PspC N-terminal domain-containing protein</fullName>
    </recommendedName>
</protein>
<dbReference type="RefSeq" id="WP_188509865.1">
    <property type="nucleotide sequence ID" value="NZ_BMGB01000001.1"/>
</dbReference>
<feature type="transmembrane region" description="Helical" evidence="6">
    <location>
        <begin position="33"/>
        <end position="56"/>
    </location>
</feature>
<organism evidence="8 9">
    <name type="scientific">Conyzicola nivalis</name>
    <dbReference type="NCBI Taxonomy" id="1477021"/>
    <lineage>
        <taxon>Bacteria</taxon>
        <taxon>Bacillati</taxon>
        <taxon>Actinomycetota</taxon>
        <taxon>Actinomycetes</taxon>
        <taxon>Micrococcales</taxon>
        <taxon>Microbacteriaceae</taxon>
        <taxon>Conyzicola</taxon>
    </lineage>
</organism>
<dbReference type="PANTHER" id="PTHR33885">
    <property type="entry name" value="PHAGE SHOCK PROTEIN C"/>
    <property type="match status" value="1"/>
</dbReference>
<dbReference type="Pfam" id="PF04024">
    <property type="entry name" value="PspC"/>
    <property type="match status" value="1"/>
</dbReference>
<evidence type="ECO:0000256" key="5">
    <source>
        <dbReference type="ARBA" id="ARBA00023136"/>
    </source>
</evidence>
<keyword evidence="5 6" id="KW-0472">Membrane</keyword>
<keyword evidence="4 6" id="KW-1133">Transmembrane helix</keyword>
<gene>
    <name evidence="8" type="ORF">GCM10010979_13270</name>
</gene>